<dbReference type="GeneTree" id="ENSGT00730000113192"/>
<reference evidence="3" key="1">
    <citation type="journal article" date="2014" name="PLoS ONE">
        <title>The genome and linkage map of the northern pike (Esox lucius): conserved synteny revealed between the salmonid sister group and the Neoteleostei.</title>
        <authorList>
            <person name="Rondeau E.B."/>
            <person name="Minkley D.R."/>
            <person name="Leong J.S."/>
            <person name="Messmer A.M."/>
            <person name="Jantzen J.R."/>
            <person name="von Schalburg K.R."/>
            <person name="Lemon C."/>
            <person name="Bird N.H."/>
            <person name="Koop B.F."/>
        </authorList>
    </citation>
    <scope>NUCLEOTIDE SEQUENCE</scope>
</reference>
<dbReference type="AlphaFoldDB" id="A0A3P9A134"/>
<organism evidence="2 3">
    <name type="scientific">Esox lucius</name>
    <name type="common">Northern pike</name>
    <dbReference type="NCBI Taxonomy" id="8010"/>
    <lineage>
        <taxon>Eukaryota</taxon>
        <taxon>Metazoa</taxon>
        <taxon>Chordata</taxon>
        <taxon>Craniata</taxon>
        <taxon>Vertebrata</taxon>
        <taxon>Euteleostomi</taxon>
        <taxon>Actinopterygii</taxon>
        <taxon>Neopterygii</taxon>
        <taxon>Teleostei</taxon>
        <taxon>Protacanthopterygii</taxon>
        <taxon>Esociformes</taxon>
        <taxon>Esocidae</taxon>
        <taxon>Esox</taxon>
    </lineage>
</organism>
<dbReference type="PANTHER" id="PTHR34828:SF1">
    <property type="entry name" value="TESTIS-EXPRESSED PROTEIN 45"/>
    <property type="match status" value="1"/>
</dbReference>
<reference evidence="2" key="3">
    <citation type="submission" date="2025-08" db="UniProtKB">
        <authorList>
            <consortium name="Ensembl"/>
        </authorList>
    </citation>
    <scope>IDENTIFICATION</scope>
</reference>
<accession>A0A3P9A134</accession>
<evidence type="ECO:0000313" key="3">
    <source>
        <dbReference type="Proteomes" id="UP000265140"/>
    </source>
</evidence>
<dbReference type="Bgee" id="ENSELUG00000013106">
    <property type="expression patterns" value="Expressed in ovary and 5 other cell types or tissues"/>
</dbReference>
<dbReference type="InParanoid" id="A0A3P9A134"/>
<protein>
    <submittedName>
        <fullName evidence="2">Uncharacterized protein</fullName>
    </submittedName>
</protein>
<dbReference type="OrthoDB" id="6151791at2759"/>
<reference evidence="2" key="2">
    <citation type="submission" date="2020-02" db="EMBL/GenBank/DDBJ databases">
        <title>Esox lucius (northern pike) genome, fEsoLuc1, primary haplotype.</title>
        <authorList>
            <person name="Myers G."/>
            <person name="Karagic N."/>
            <person name="Meyer A."/>
            <person name="Pippel M."/>
            <person name="Reichard M."/>
            <person name="Winkler S."/>
            <person name="Tracey A."/>
            <person name="Sims Y."/>
            <person name="Howe K."/>
            <person name="Rhie A."/>
            <person name="Formenti G."/>
            <person name="Durbin R."/>
            <person name="Fedrigo O."/>
            <person name="Jarvis E.D."/>
        </authorList>
    </citation>
    <scope>NUCLEOTIDE SEQUENCE [LARGE SCALE GENOMIC DNA]</scope>
</reference>
<dbReference type="InterPro" id="IPR028001">
    <property type="entry name" value="SAXO5"/>
</dbReference>
<sequence length="453" mass="51107">MAVTTFIQAPLMGKEFLRSSHIPFRNGNSVDGLKETFTTSFQTDFNSFATLSERGAVPRPTPAQVEHKDLNRIKEYLTETVRSYPHHPRIHHIRTPAWTKLCTNFQMHKDPRLVNFLSTQAEGFQRQALSQTRPACPVTTIKKNQMEFPETTYQALFTPYNVAPIVKAKVKHLGGEPTIKEIRDDCRFVSNHNDVFKGQWCSPPQPVEKQFPSSVAMGDPQKILETETTHSLSFGHVNATSPVNTLKRLKVNLGDFSENKWTSTMADSFCGAKSAPAPVMQTNKTLSSIPRGDTDPGRNKQRMMATTNGLFFSERKHRELPVRLSGANARTRSNVELGRASLAGLFYSTAAQEDYPKREMIRVRPCTHTSGHVLAGQEPGPAMTTFQKDFLPLHSRKQEVSPRHIHQIKFSHITAPNNEQHFNTTHKEAFGHKPLSRSYSDNPPRPHISHILI</sequence>
<reference evidence="2" key="4">
    <citation type="submission" date="2025-09" db="UniProtKB">
        <authorList>
            <consortium name="Ensembl"/>
        </authorList>
    </citation>
    <scope>IDENTIFICATION</scope>
</reference>
<name>A0A3P9A134_ESOLU</name>
<dbReference type="Ensembl" id="ENSELUT00000038300.3">
    <property type="protein sequence ID" value="ENSELUP00000034501.2"/>
    <property type="gene ID" value="ENSELUG00000013106.3"/>
</dbReference>
<dbReference type="Proteomes" id="UP000265140">
    <property type="component" value="Chromosome 8"/>
</dbReference>
<keyword evidence="3" id="KW-1185">Reference proteome</keyword>
<feature type="region of interest" description="Disordered" evidence="1">
    <location>
        <begin position="432"/>
        <end position="453"/>
    </location>
</feature>
<dbReference type="OMA" id="AAAHIHC"/>
<dbReference type="PANTHER" id="PTHR34828">
    <property type="entry name" value="TESTIS-EXPRESSED PROTEIN 45"/>
    <property type="match status" value="1"/>
</dbReference>
<proteinExistence type="predicted"/>
<dbReference type="KEGG" id="els:105026230"/>
<evidence type="ECO:0000256" key="1">
    <source>
        <dbReference type="SAM" id="MobiDB-lite"/>
    </source>
</evidence>
<dbReference type="Pfam" id="PF15373">
    <property type="entry name" value="SAXO5-like"/>
    <property type="match status" value="1"/>
</dbReference>
<evidence type="ECO:0000313" key="2">
    <source>
        <dbReference type="Ensembl" id="ENSELUP00000034501.2"/>
    </source>
</evidence>
<dbReference type="GeneID" id="105026230"/>
<dbReference type="RefSeq" id="XP_010895860.3">
    <property type="nucleotide sequence ID" value="XM_010897558.4"/>
</dbReference>